<comment type="similarity">
    <text evidence="2 10">Belongs to the cytochrome c oxidase subunit 2 family.</text>
</comment>
<evidence type="ECO:0000256" key="8">
    <source>
        <dbReference type="ARBA" id="ARBA00022989"/>
    </source>
</evidence>
<evidence type="ECO:0000256" key="4">
    <source>
        <dbReference type="ARBA" id="ARBA00022660"/>
    </source>
</evidence>
<dbReference type="InterPro" id="IPR036257">
    <property type="entry name" value="Cyt_c_oxidase_su2_TM_sf"/>
</dbReference>
<evidence type="ECO:0000259" key="13">
    <source>
        <dbReference type="PROSITE" id="PS50857"/>
    </source>
</evidence>
<dbReference type="InterPro" id="IPR002429">
    <property type="entry name" value="CcO_II-like_C"/>
</dbReference>
<name>A0ABW6A195_9BACT</name>
<evidence type="ECO:0000256" key="7">
    <source>
        <dbReference type="ARBA" id="ARBA00022982"/>
    </source>
</evidence>
<keyword evidence="11" id="KW-0186">Copper</keyword>
<sequence length="361" mass="40754">MTTTFFIIAILVLGFLITFQIAKASEYVAVIRGEEKSRKQTNKINAFLLLVFLIVGMFGVYYCNVKLEGKILKFGSAASDHGLLVDQMMKYTLIATGAVFFLTQILLFWYCFKYQEKENRKAYFFPHSNKLELIWTAVPAIILTVLVTFGIVYWYRITGPAPKEAMVVEVVGSQFKWEYRYPGPDKELGQKYYKKIDPSALNPLGQVWEDQLGQDDIYINGQDEPLHLVVNKPVKLVINAKDVIHDVGLAHFRMKMDAVPGTPTTMWFTPTKTTAEMKKETGNPDFVYEISCDQMCGSGHTNMRGTIVVETQEAFDQWIASKKPQYKLAMEAKRVADSTAAASTVPVAPIAKDTVIAQLKH</sequence>
<dbReference type="InterPro" id="IPR008972">
    <property type="entry name" value="Cupredoxin"/>
</dbReference>
<dbReference type="RefSeq" id="WP_386095808.1">
    <property type="nucleotide sequence ID" value="NZ_JBHUOZ010000001.1"/>
</dbReference>
<keyword evidence="7 10" id="KW-0249">Electron transport</keyword>
<dbReference type="EC" id="7.1.1.9" evidence="11"/>
<evidence type="ECO:0000256" key="6">
    <source>
        <dbReference type="ARBA" id="ARBA00022967"/>
    </source>
</evidence>
<keyword evidence="16" id="KW-1185">Reference proteome</keyword>
<evidence type="ECO:0000313" key="16">
    <source>
        <dbReference type="Proteomes" id="UP001597511"/>
    </source>
</evidence>
<evidence type="ECO:0000256" key="10">
    <source>
        <dbReference type="RuleBase" id="RU000456"/>
    </source>
</evidence>
<dbReference type="SUPFAM" id="SSF81464">
    <property type="entry name" value="Cytochrome c oxidase subunit II-like, transmembrane region"/>
    <property type="match status" value="1"/>
</dbReference>
<evidence type="ECO:0000256" key="12">
    <source>
        <dbReference type="SAM" id="Phobius"/>
    </source>
</evidence>
<keyword evidence="6" id="KW-1278">Translocase</keyword>
<evidence type="ECO:0000313" key="15">
    <source>
        <dbReference type="EMBL" id="MFD2919027.1"/>
    </source>
</evidence>
<comment type="function">
    <text evidence="11">Subunits I and II form the functional core of the enzyme complex. Electrons originating in cytochrome c are transferred via heme a and Cu(A) to the binuclear center formed by heme a3 and Cu(B).</text>
</comment>
<dbReference type="Gene3D" id="1.10.287.90">
    <property type="match status" value="1"/>
</dbReference>
<dbReference type="PROSITE" id="PS50857">
    <property type="entry name" value="COX2_CUA"/>
    <property type="match status" value="1"/>
</dbReference>
<dbReference type="PRINTS" id="PR01166">
    <property type="entry name" value="CYCOXIDASEII"/>
</dbReference>
<keyword evidence="3 10" id="KW-0813">Transport</keyword>
<dbReference type="PANTHER" id="PTHR22888:SF9">
    <property type="entry name" value="CYTOCHROME C OXIDASE SUBUNIT 2"/>
    <property type="match status" value="1"/>
</dbReference>
<evidence type="ECO:0000256" key="11">
    <source>
        <dbReference type="RuleBase" id="RU004024"/>
    </source>
</evidence>
<dbReference type="Pfam" id="PF00116">
    <property type="entry name" value="COX2"/>
    <property type="match status" value="1"/>
</dbReference>
<keyword evidence="4 10" id="KW-0679">Respiratory chain</keyword>
<feature type="transmembrane region" description="Helical" evidence="12">
    <location>
        <begin position="6"/>
        <end position="24"/>
    </location>
</feature>
<keyword evidence="5 10" id="KW-0812">Transmembrane</keyword>
<comment type="caution">
    <text evidence="15">The sequence shown here is derived from an EMBL/GenBank/DDBJ whole genome shotgun (WGS) entry which is preliminary data.</text>
</comment>
<dbReference type="PANTHER" id="PTHR22888">
    <property type="entry name" value="CYTOCHROME C OXIDASE, SUBUNIT II"/>
    <property type="match status" value="1"/>
</dbReference>
<dbReference type="PROSITE" id="PS50999">
    <property type="entry name" value="COX2_TM"/>
    <property type="match status" value="1"/>
</dbReference>
<accession>A0ABW6A195</accession>
<feature type="transmembrane region" description="Helical" evidence="12">
    <location>
        <begin position="133"/>
        <end position="155"/>
    </location>
</feature>
<keyword evidence="11" id="KW-0479">Metal-binding</keyword>
<evidence type="ECO:0000256" key="3">
    <source>
        <dbReference type="ARBA" id="ARBA00022448"/>
    </source>
</evidence>
<dbReference type="InterPro" id="IPR011759">
    <property type="entry name" value="Cyt_c_oxidase_su2_TM_dom"/>
</dbReference>
<evidence type="ECO:0000256" key="9">
    <source>
        <dbReference type="ARBA" id="ARBA00023136"/>
    </source>
</evidence>
<evidence type="ECO:0000256" key="5">
    <source>
        <dbReference type="ARBA" id="ARBA00022692"/>
    </source>
</evidence>
<proteinExistence type="inferred from homology"/>
<dbReference type="InterPro" id="IPR045187">
    <property type="entry name" value="CcO_II"/>
</dbReference>
<keyword evidence="8 12" id="KW-1133">Transmembrane helix</keyword>
<dbReference type="Gene3D" id="2.60.40.420">
    <property type="entry name" value="Cupredoxins - blue copper proteins"/>
    <property type="match status" value="1"/>
</dbReference>
<organism evidence="15 16">
    <name type="scientific">Terrimonas rubra</name>
    <dbReference type="NCBI Taxonomy" id="1035890"/>
    <lineage>
        <taxon>Bacteria</taxon>
        <taxon>Pseudomonadati</taxon>
        <taxon>Bacteroidota</taxon>
        <taxon>Chitinophagia</taxon>
        <taxon>Chitinophagales</taxon>
        <taxon>Chitinophagaceae</taxon>
        <taxon>Terrimonas</taxon>
    </lineage>
</organism>
<evidence type="ECO:0000256" key="1">
    <source>
        <dbReference type="ARBA" id="ARBA00004141"/>
    </source>
</evidence>
<dbReference type="Pfam" id="PF02790">
    <property type="entry name" value="COX2_TM"/>
    <property type="match status" value="1"/>
</dbReference>
<comment type="subcellular location">
    <subcellularLocation>
        <location evidence="10">Cell membrane</location>
        <topology evidence="10">Multi-pass membrane protein</topology>
    </subcellularLocation>
    <subcellularLocation>
        <location evidence="1">Membrane</location>
        <topology evidence="1">Multi-pass membrane protein</topology>
    </subcellularLocation>
</comment>
<protein>
    <recommendedName>
        <fullName evidence="11">Cytochrome c oxidase subunit 2</fullName>
        <ecNumber evidence="11">7.1.1.9</ecNumber>
    </recommendedName>
</protein>
<gene>
    <name evidence="15" type="ORF">ACFS6H_04835</name>
</gene>
<evidence type="ECO:0000256" key="2">
    <source>
        <dbReference type="ARBA" id="ARBA00007866"/>
    </source>
</evidence>
<keyword evidence="9 12" id="KW-0472">Membrane</keyword>
<feature type="domain" description="Cytochrome oxidase subunit II copper A binding" evidence="13">
    <location>
        <begin position="163"/>
        <end position="321"/>
    </location>
</feature>
<comment type="cofactor">
    <cofactor evidence="11">
        <name>Cu cation</name>
        <dbReference type="ChEBI" id="CHEBI:23378"/>
    </cofactor>
    <text evidence="11">Binds a copper A center.</text>
</comment>
<dbReference type="EMBL" id="JBHUOZ010000001">
    <property type="protein sequence ID" value="MFD2919027.1"/>
    <property type="molecule type" value="Genomic_DNA"/>
</dbReference>
<feature type="transmembrane region" description="Helical" evidence="12">
    <location>
        <begin position="91"/>
        <end position="112"/>
    </location>
</feature>
<comment type="catalytic activity">
    <reaction evidence="11">
        <text>4 Fe(II)-[cytochrome c] + O2 + 8 H(+)(in) = 4 Fe(III)-[cytochrome c] + 2 H2O + 4 H(+)(out)</text>
        <dbReference type="Rhea" id="RHEA:11436"/>
        <dbReference type="Rhea" id="RHEA-COMP:10350"/>
        <dbReference type="Rhea" id="RHEA-COMP:14399"/>
        <dbReference type="ChEBI" id="CHEBI:15377"/>
        <dbReference type="ChEBI" id="CHEBI:15378"/>
        <dbReference type="ChEBI" id="CHEBI:15379"/>
        <dbReference type="ChEBI" id="CHEBI:29033"/>
        <dbReference type="ChEBI" id="CHEBI:29034"/>
        <dbReference type="EC" id="7.1.1.9"/>
    </reaction>
</comment>
<reference evidence="16" key="1">
    <citation type="journal article" date="2019" name="Int. J. Syst. Evol. Microbiol.">
        <title>The Global Catalogue of Microorganisms (GCM) 10K type strain sequencing project: providing services to taxonomists for standard genome sequencing and annotation.</title>
        <authorList>
            <consortium name="The Broad Institute Genomics Platform"/>
            <consortium name="The Broad Institute Genome Sequencing Center for Infectious Disease"/>
            <person name="Wu L."/>
            <person name="Ma J."/>
        </authorList>
    </citation>
    <scope>NUCLEOTIDE SEQUENCE [LARGE SCALE GENOMIC DNA]</scope>
    <source>
        <strain evidence="16">KCTC 23299</strain>
    </source>
</reference>
<feature type="domain" description="Cytochrome oxidase subunit II transmembrane region profile" evidence="14">
    <location>
        <begin position="66"/>
        <end position="161"/>
    </location>
</feature>
<evidence type="ECO:0000259" key="14">
    <source>
        <dbReference type="PROSITE" id="PS50999"/>
    </source>
</evidence>
<dbReference type="Proteomes" id="UP001597511">
    <property type="component" value="Unassembled WGS sequence"/>
</dbReference>
<dbReference type="SUPFAM" id="SSF49503">
    <property type="entry name" value="Cupredoxins"/>
    <property type="match status" value="1"/>
</dbReference>
<feature type="transmembrane region" description="Helical" evidence="12">
    <location>
        <begin position="44"/>
        <end position="62"/>
    </location>
</feature>